<dbReference type="Proteomes" id="UP001281614">
    <property type="component" value="Unassembled WGS sequence"/>
</dbReference>
<comment type="caution">
    <text evidence="2">The sequence shown here is derived from an EMBL/GenBank/DDBJ whole genome shotgun (WGS) entry which is preliminary data.</text>
</comment>
<dbReference type="EMBL" id="VYYT01000117">
    <property type="protein sequence ID" value="KAK2767271.1"/>
    <property type="molecule type" value="Genomic_DNA"/>
</dbReference>
<gene>
    <name evidence="2" type="ORF">CKAH01_15314</name>
</gene>
<sequence>MSEKFKSSIELEVARYHPTQRLSLYSYKPVDPHGVKGYIPNPLPADLPPGWVRGFDPTNMPPTPDVILEIVRPLSAGPKKRAQITVCKTLQHHRNHDSSVHGPRKGGIWPELIVCKSFDAVFFPTFPGCGADKMAEKDLSRENGAYRHLYAKNFTGFPHITPEFYGSYVAVFDLGLDEQKQRVYRCASVILMEYVDGLSVESLCRRHPETEDLIPRNTNHVFHQNTNGQRISLSLHKETRQEILRQLIEEGIHWLHQGMEFGYVDPDQALITMRHGQYDLVQPRLVILDYTNTHVWCMTKTGKTNPRHRFTECQKLPNPMHPSELFNVEWFDHWLGWWPSSSCYKTQSEDEEMEVEYARDSNGDLVRDEDGRFLLRNEVEFEVWMLKVWGPRKEGRYSVGETLDQILSDQEKKDMETFLATEPEAAAEADALILALGLRKPKSGVGAENKTRAEVDETGQAAPETPGVDRPGESDSDEDGQKREQA</sequence>
<proteinExistence type="predicted"/>
<keyword evidence="3" id="KW-1185">Reference proteome</keyword>
<evidence type="ECO:0000256" key="1">
    <source>
        <dbReference type="SAM" id="MobiDB-lite"/>
    </source>
</evidence>
<evidence type="ECO:0000313" key="3">
    <source>
        <dbReference type="Proteomes" id="UP001281614"/>
    </source>
</evidence>
<feature type="region of interest" description="Disordered" evidence="1">
    <location>
        <begin position="443"/>
        <end position="486"/>
    </location>
</feature>
<dbReference type="AlphaFoldDB" id="A0AAD9YJM1"/>
<name>A0AAD9YJM1_COLKA</name>
<organism evidence="2 3">
    <name type="scientific">Colletotrichum kahawae</name>
    <name type="common">Coffee berry disease fungus</name>
    <dbReference type="NCBI Taxonomy" id="34407"/>
    <lineage>
        <taxon>Eukaryota</taxon>
        <taxon>Fungi</taxon>
        <taxon>Dikarya</taxon>
        <taxon>Ascomycota</taxon>
        <taxon>Pezizomycotina</taxon>
        <taxon>Sordariomycetes</taxon>
        <taxon>Hypocreomycetidae</taxon>
        <taxon>Glomerellales</taxon>
        <taxon>Glomerellaceae</taxon>
        <taxon>Colletotrichum</taxon>
        <taxon>Colletotrichum gloeosporioides species complex</taxon>
    </lineage>
</organism>
<reference evidence="2" key="1">
    <citation type="submission" date="2023-02" db="EMBL/GenBank/DDBJ databases">
        <title>Colletotrichum kahawae CIFC_Que2 genome sequencing and assembly.</title>
        <authorList>
            <person name="Baroncelli R."/>
        </authorList>
    </citation>
    <scope>NUCLEOTIDE SEQUENCE</scope>
    <source>
        <strain evidence="2">CIFC_Que2</strain>
    </source>
</reference>
<protein>
    <submittedName>
        <fullName evidence="2">Uncharacterized protein</fullName>
    </submittedName>
</protein>
<evidence type="ECO:0000313" key="2">
    <source>
        <dbReference type="EMBL" id="KAK2767271.1"/>
    </source>
</evidence>
<accession>A0AAD9YJM1</accession>